<keyword evidence="2" id="KW-0808">Transferase</keyword>
<protein>
    <submittedName>
        <fullName evidence="2">Methyltransferase</fullName>
    </submittedName>
</protein>
<dbReference type="PANTHER" id="PTHR13369">
    <property type="match status" value="1"/>
</dbReference>
<dbReference type="RefSeq" id="WP_189482265.1">
    <property type="nucleotide sequence ID" value="NZ_BMYR01000006.1"/>
</dbReference>
<dbReference type="Proteomes" id="UP000634667">
    <property type="component" value="Unassembled WGS sequence"/>
</dbReference>
<gene>
    <name evidence="2" type="ORF">GCM10008111_15720</name>
</gene>
<organism evidence="2 3">
    <name type="scientific">Alishewanella tabrizica</name>
    <dbReference type="NCBI Taxonomy" id="671278"/>
    <lineage>
        <taxon>Bacteria</taxon>
        <taxon>Pseudomonadati</taxon>
        <taxon>Pseudomonadota</taxon>
        <taxon>Gammaproteobacteria</taxon>
        <taxon>Alteromonadales</taxon>
        <taxon>Alteromonadaceae</taxon>
        <taxon>Alishewanella</taxon>
    </lineage>
</organism>
<evidence type="ECO:0000259" key="1">
    <source>
        <dbReference type="Pfam" id="PF13679"/>
    </source>
</evidence>
<feature type="domain" description="Methyltransferase" evidence="1">
    <location>
        <begin position="106"/>
        <end position="229"/>
    </location>
</feature>
<reference evidence="3" key="1">
    <citation type="journal article" date="2019" name="Int. J. Syst. Evol. Microbiol.">
        <title>The Global Catalogue of Microorganisms (GCM) 10K type strain sequencing project: providing services to taxonomists for standard genome sequencing and annotation.</title>
        <authorList>
            <consortium name="The Broad Institute Genomics Platform"/>
            <consortium name="The Broad Institute Genome Sequencing Center for Infectious Disease"/>
            <person name="Wu L."/>
            <person name="Ma J."/>
        </authorList>
    </citation>
    <scope>NUCLEOTIDE SEQUENCE [LARGE SCALE GENOMIC DNA]</scope>
    <source>
        <strain evidence="3">KCTC 23723</strain>
    </source>
</reference>
<keyword evidence="2" id="KW-0489">Methyltransferase</keyword>
<dbReference type="GO" id="GO:0032259">
    <property type="term" value="P:methylation"/>
    <property type="evidence" value="ECO:0007669"/>
    <property type="project" value="UniProtKB-KW"/>
</dbReference>
<dbReference type="Gene3D" id="3.40.50.150">
    <property type="entry name" value="Vaccinia Virus protein VP39"/>
    <property type="match status" value="1"/>
</dbReference>
<name>A0ABQ2WKS6_9ALTE</name>
<keyword evidence="3" id="KW-1185">Reference proteome</keyword>
<dbReference type="PANTHER" id="PTHR13369:SF0">
    <property type="entry name" value="GLUTATHIONE S-TRANSFERASE C-TERMINAL DOMAIN-CONTAINING PROTEIN"/>
    <property type="match status" value="1"/>
</dbReference>
<comment type="caution">
    <text evidence="2">The sequence shown here is derived from an EMBL/GenBank/DDBJ whole genome shotgun (WGS) entry which is preliminary data.</text>
</comment>
<evidence type="ECO:0000313" key="2">
    <source>
        <dbReference type="EMBL" id="GGW60536.1"/>
    </source>
</evidence>
<dbReference type="InterPro" id="IPR029063">
    <property type="entry name" value="SAM-dependent_MTases_sf"/>
</dbReference>
<dbReference type="GO" id="GO:0008168">
    <property type="term" value="F:methyltransferase activity"/>
    <property type="evidence" value="ECO:0007669"/>
    <property type="project" value="UniProtKB-KW"/>
</dbReference>
<sequence>MANILTGDAIASLFFDVAALLKRYEAYWRLHPMGIKTLPWQPALNAQLSSLTLAELSALDQSPQLQAACFRHFFPALFELPFFWHADSAAPPVTWPFWLSNGIAGRKLEQIQQFCQFLPVGDLPILEWCAGKGHLGRLLAAAGTQSVTSIEWQPALCQDGEQLATRFGLQQRFVQADVLSPAGQAVLTPAQQVVALHACGELHLALLRSASQIGCQQLHVSPCCYHLISHDTYVPLSRIAQASDLALTRQELKLAVQGQVTAGERIARLREIEVSWRLAYDALRAHISGEPAYQPLPSLPKHWFSGAFTDFIQFAAAQQHLVLPTDIDFESYHQQGQQAYLRLQQLDAVRHLFRRPLELYLVLDRALFLQQQGYEVCVRAFCDYELTPRNLCLHATLATKASIKAC</sequence>
<dbReference type="Pfam" id="PF13679">
    <property type="entry name" value="Methyltransf_32"/>
    <property type="match status" value="1"/>
</dbReference>
<accession>A0ABQ2WKS6</accession>
<dbReference type="SUPFAM" id="SSF53335">
    <property type="entry name" value="S-adenosyl-L-methionine-dependent methyltransferases"/>
    <property type="match status" value="1"/>
</dbReference>
<proteinExistence type="predicted"/>
<dbReference type="EMBL" id="BMYR01000006">
    <property type="protein sequence ID" value="GGW60536.1"/>
    <property type="molecule type" value="Genomic_DNA"/>
</dbReference>
<dbReference type="InterPro" id="IPR025714">
    <property type="entry name" value="Methyltranfer_dom"/>
</dbReference>
<evidence type="ECO:0000313" key="3">
    <source>
        <dbReference type="Proteomes" id="UP000634667"/>
    </source>
</evidence>